<protein>
    <submittedName>
        <fullName evidence="1">Nucleotidyl transferase AbiEii/AbiGii toxin family protein</fullName>
    </submittedName>
</protein>
<dbReference type="Proteomes" id="UP001216674">
    <property type="component" value="Unassembled WGS sequence"/>
</dbReference>
<dbReference type="Pfam" id="PF08843">
    <property type="entry name" value="AbiEii"/>
    <property type="match status" value="1"/>
</dbReference>
<dbReference type="RefSeq" id="WP_276268655.1">
    <property type="nucleotide sequence ID" value="NZ_JARJLM010000627.1"/>
</dbReference>
<proteinExistence type="predicted"/>
<evidence type="ECO:0000313" key="1">
    <source>
        <dbReference type="EMBL" id="MDF3838780.1"/>
    </source>
</evidence>
<organism evidence="1 2">
    <name type="scientific">Cupriavidus basilensis</name>
    <dbReference type="NCBI Taxonomy" id="68895"/>
    <lineage>
        <taxon>Bacteria</taxon>
        <taxon>Pseudomonadati</taxon>
        <taxon>Pseudomonadota</taxon>
        <taxon>Betaproteobacteria</taxon>
        <taxon>Burkholderiales</taxon>
        <taxon>Burkholderiaceae</taxon>
        <taxon>Cupriavidus</taxon>
    </lineage>
</organism>
<name>A0ABT6B1M8_9BURK</name>
<evidence type="ECO:0000313" key="2">
    <source>
        <dbReference type="Proteomes" id="UP001216674"/>
    </source>
</evidence>
<accession>A0ABT6B1M8</accession>
<keyword evidence="2" id="KW-1185">Reference proteome</keyword>
<dbReference type="InterPro" id="IPR014942">
    <property type="entry name" value="AbiEii"/>
</dbReference>
<dbReference type="EMBL" id="JARJLM010000627">
    <property type="protein sequence ID" value="MDF3838780.1"/>
    <property type="molecule type" value="Genomic_DNA"/>
</dbReference>
<keyword evidence="1" id="KW-0808">Transferase</keyword>
<gene>
    <name evidence="1" type="ORF">P3W85_38475</name>
</gene>
<reference evidence="1 2" key="1">
    <citation type="submission" date="2023-03" db="EMBL/GenBank/DDBJ databases">
        <title>Draft assemblies of triclosan tolerant bacteria isolated from returned activated sludge.</title>
        <authorList>
            <person name="Van Hamelsveld S."/>
        </authorList>
    </citation>
    <scope>NUCLEOTIDE SEQUENCE [LARGE SCALE GENOMIC DNA]</scope>
    <source>
        <strain evidence="1 2">GW210010_S58</strain>
    </source>
</reference>
<sequence length="291" mass="32347">MPIAHNLLPERPLDAATASLLRALDRTAKDLGIEYFVGGATARIVILEHVFGTAPGRATRDVDIGICVEDWARHAAFKGTLTSTGFFEATPRNPHKLLYRPAPGVVLQLDIIPFGEIEKPAASIAWPPDMDTLMNVAGFREASLAAVSIRIEDDLLIPFASLPSMAILKLLAWRDRNHESRHDATDLLILLSTYDRAGNQDRLYDQESALLEQHGYDTDIAAAALLAKDARPIASTEARAQLIEIFDDEARYQVLIDHMSFGDALRARDDGMDPMRVRQRMDAFRTEFMKI</sequence>
<comment type="caution">
    <text evidence="1">The sequence shown here is derived from an EMBL/GenBank/DDBJ whole genome shotgun (WGS) entry which is preliminary data.</text>
</comment>
<dbReference type="GO" id="GO:0016740">
    <property type="term" value="F:transferase activity"/>
    <property type="evidence" value="ECO:0007669"/>
    <property type="project" value="UniProtKB-KW"/>
</dbReference>